<dbReference type="WBParaSite" id="NBR_0001197101-mRNA-1">
    <property type="protein sequence ID" value="NBR_0001197101-mRNA-1"/>
    <property type="gene ID" value="NBR_0001197101"/>
</dbReference>
<dbReference type="Proteomes" id="UP000271162">
    <property type="component" value="Unassembled WGS sequence"/>
</dbReference>
<keyword evidence="3" id="KW-1185">Reference proteome</keyword>
<dbReference type="EMBL" id="UYSL01020643">
    <property type="protein sequence ID" value="VDL75561.1"/>
    <property type="molecule type" value="Genomic_DNA"/>
</dbReference>
<dbReference type="AlphaFoldDB" id="A0A0N4Y761"/>
<reference evidence="4" key="1">
    <citation type="submission" date="2017-02" db="UniProtKB">
        <authorList>
            <consortium name="WormBaseParasite"/>
        </authorList>
    </citation>
    <scope>IDENTIFICATION</scope>
</reference>
<gene>
    <name evidence="2" type="ORF">NBR_LOCUS11972</name>
</gene>
<organism evidence="4">
    <name type="scientific">Nippostrongylus brasiliensis</name>
    <name type="common">Rat hookworm</name>
    <dbReference type="NCBI Taxonomy" id="27835"/>
    <lineage>
        <taxon>Eukaryota</taxon>
        <taxon>Metazoa</taxon>
        <taxon>Ecdysozoa</taxon>
        <taxon>Nematoda</taxon>
        <taxon>Chromadorea</taxon>
        <taxon>Rhabditida</taxon>
        <taxon>Rhabditina</taxon>
        <taxon>Rhabditomorpha</taxon>
        <taxon>Strongyloidea</taxon>
        <taxon>Heligmosomidae</taxon>
        <taxon>Nippostrongylus</taxon>
    </lineage>
</organism>
<feature type="signal peptide" evidence="1">
    <location>
        <begin position="1"/>
        <end position="17"/>
    </location>
</feature>
<name>A0A0N4Y761_NIPBR</name>
<evidence type="ECO:0000313" key="4">
    <source>
        <dbReference type="WBParaSite" id="NBR_0001197101-mRNA-1"/>
    </source>
</evidence>
<evidence type="ECO:0000313" key="3">
    <source>
        <dbReference type="Proteomes" id="UP000271162"/>
    </source>
</evidence>
<sequence length="167" mass="18981">MQSTILLLLVFTVLSAAYQAPQGYGQPPPKPFYDDFQPAKFIPAWFPPFYSSSSSSEGKRCGRCRELRSSCRDYEGDGQCEEAKIINFTDKHGCKKAVIYCRNSSKQTVLETDKGEKLAEGTNFEKTAKCLKSKRWNIKNMENDDVKIRNVRCVTKKNTSQHGSKYI</sequence>
<protein>
    <submittedName>
        <fullName evidence="2 4">Uncharacterized protein</fullName>
    </submittedName>
</protein>
<feature type="chain" id="PRO_5043125348" evidence="1">
    <location>
        <begin position="18"/>
        <end position="167"/>
    </location>
</feature>
<evidence type="ECO:0000313" key="2">
    <source>
        <dbReference type="EMBL" id="VDL75561.1"/>
    </source>
</evidence>
<proteinExistence type="predicted"/>
<accession>A0A0N4Y761</accession>
<evidence type="ECO:0000256" key="1">
    <source>
        <dbReference type="SAM" id="SignalP"/>
    </source>
</evidence>
<reference evidence="2 3" key="2">
    <citation type="submission" date="2018-11" db="EMBL/GenBank/DDBJ databases">
        <authorList>
            <consortium name="Pathogen Informatics"/>
        </authorList>
    </citation>
    <scope>NUCLEOTIDE SEQUENCE [LARGE SCALE GENOMIC DNA]</scope>
</reference>
<keyword evidence="1" id="KW-0732">Signal</keyword>